<evidence type="ECO:0000256" key="1">
    <source>
        <dbReference type="SAM" id="MobiDB-lite"/>
    </source>
</evidence>
<protein>
    <submittedName>
        <fullName evidence="2">Uncharacterized protein</fullName>
    </submittedName>
</protein>
<dbReference type="SUPFAM" id="SSF52949">
    <property type="entry name" value="Macro domain-like"/>
    <property type="match status" value="1"/>
</dbReference>
<organism evidence="2 3">
    <name type="scientific">Nocardiopsis metallicus</name>
    <dbReference type="NCBI Taxonomy" id="179819"/>
    <lineage>
        <taxon>Bacteria</taxon>
        <taxon>Bacillati</taxon>
        <taxon>Actinomycetota</taxon>
        <taxon>Actinomycetes</taxon>
        <taxon>Streptosporangiales</taxon>
        <taxon>Nocardiopsidaceae</taxon>
        <taxon>Nocardiopsis</taxon>
    </lineage>
</organism>
<feature type="region of interest" description="Disordered" evidence="1">
    <location>
        <begin position="1"/>
        <end position="24"/>
    </location>
</feature>
<comment type="caution">
    <text evidence="2">The sequence shown here is derived from an EMBL/GenBank/DDBJ whole genome shotgun (WGS) entry which is preliminary data.</text>
</comment>
<keyword evidence="3" id="KW-1185">Reference proteome</keyword>
<proteinExistence type="predicted"/>
<reference evidence="2 3" key="1">
    <citation type="submission" date="2020-08" db="EMBL/GenBank/DDBJ databases">
        <title>Sequencing the genomes of 1000 actinobacteria strains.</title>
        <authorList>
            <person name="Klenk H.-P."/>
        </authorList>
    </citation>
    <scope>NUCLEOTIDE SEQUENCE [LARGE SCALE GENOMIC DNA]</scope>
    <source>
        <strain evidence="2 3">DSM 44598</strain>
    </source>
</reference>
<accession>A0A840WF46</accession>
<gene>
    <name evidence="2" type="ORF">HNR07_001474</name>
</gene>
<evidence type="ECO:0000313" key="3">
    <source>
        <dbReference type="Proteomes" id="UP000579647"/>
    </source>
</evidence>
<dbReference type="EMBL" id="JACHDO010000001">
    <property type="protein sequence ID" value="MBB5490337.1"/>
    <property type="molecule type" value="Genomic_DNA"/>
</dbReference>
<sequence>MPDPPPGLRIMRGDATGPRASGPKNIAHVCNNRGGWGKPFVLALSGRWSGPERDYRTWRSGRSGNDFALGAVRLIRVRPGVHVANMVALDGVGHGSGPPIRYEALATCRGHLADQALGLGRRYTCPGSAAASRAASGAACSR</sequence>
<dbReference type="RefSeq" id="WP_246420178.1">
    <property type="nucleotide sequence ID" value="NZ_BAAAKM010000088.1"/>
</dbReference>
<dbReference type="Gene3D" id="3.40.220.10">
    <property type="entry name" value="Leucine Aminopeptidase, subunit E, domain 1"/>
    <property type="match status" value="1"/>
</dbReference>
<evidence type="ECO:0000313" key="2">
    <source>
        <dbReference type="EMBL" id="MBB5490337.1"/>
    </source>
</evidence>
<name>A0A840WF46_9ACTN</name>
<dbReference type="AlphaFoldDB" id="A0A840WF46"/>
<dbReference type="InterPro" id="IPR043472">
    <property type="entry name" value="Macro_dom-like"/>
</dbReference>
<dbReference type="Proteomes" id="UP000579647">
    <property type="component" value="Unassembled WGS sequence"/>
</dbReference>